<sequence>MQSANSPDIVGLILSCLEKVHEQMSCLEDYIANQDNSGKPLYQWQKYASYSKLSKAVSKLEEATAKLKTTPLHSRDYIAIVIARATRCSTSVSRAAIYVLSAINKKTGDYMEEMEGSSLSDDANMEAYAVITQETRKLLEHSTRAAEHVWRATDLLRMCKQHREQKDWLWSTTATAMHVFIAATVGIFAVVLFSPATSGSSNSVTSQVLDVVRQTQAITNLTGEIYNAKLQNIDQRANDLGALSEANALRIDNLVDGLGVPNENGVWYVAQPSSNDKSCGIRLQEVSESLGRQLQRQEQELKGLRSKMHRMDIRLTQEVRKLKKH</sequence>
<reference evidence="3" key="1">
    <citation type="journal article" date="2020" name="Stud. Mycol.">
        <title>101 Dothideomycetes genomes: a test case for predicting lifestyles and emergence of pathogens.</title>
        <authorList>
            <person name="Haridas S."/>
            <person name="Albert R."/>
            <person name="Binder M."/>
            <person name="Bloem J."/>
            <person name="Labutti K."/>
            <person name="Salamov A."/>
            <person name="Andreopoulos B."/>
            <person name="Baker S."/>
            <person name="Barry K."/>
            <person name="Bills G."/>
            <person name="Bluhm B."/>
            <person name="Cannon C."/>
            <person name="Castanera R."/>
            <person name="Culley D."/>
            <person name="Daum C."/>
            <person name="Ezra D."/>
            <person name="Gonzalez J."/>
            <person name="Henrissat B."/>
            <person name="Kuo A."/>
            <person name="Liang C."/>
            <person name="Lipzen A."/>
            <person name="Lutzoni F."/>
            <person name="Magnuson J."/>
            <person name="Mondo S."/>
            <person name="Nolan M."/>
            <person name="Ohm R."/>
            <person name="Pangilinan J."/>
            <person name="Park H.-J."/>
            <person name="Ramirez L."/>
            <person name="Alfaro M."/>
            <person name="Sun H."/>
            <person name="Tritt A."/>
            <person name="Yoshinaga Y."/>
            <person name="Zwiers L.-H."/>
            <person name="Turgeon B."/>
            <person name="Goodwin S."/>
            <person name="Spatafora J."/>
            <person name="Crous P."/>
            <person name="Grigoriev I."/>
        </authorList>
    </citation>
    <scope>NUCLEOTIDE SEQUENCE</scope>
    <source>
        <strain evidence="3">HMLAC05119</strain>
    </source>
</reference>
<dbReference type="EMBL" id="ML979138">
    <property type="protein sequence ID" value="KAF1913880.1"/>
    <property type="molecule type" value="Genomic_DNA"/>
</dbReference>
<evidence type="ECO:0000256" key="1">
    <source>
        <dbReference type="SAM" id="Coils"/>
    </source>
</evidence>
<keyword evidence="4" id="KW-1185">Reference proteome</keyword>
<proteinExistence type="predicted"/>
<evidence type="ECO:0000256" key="2">
    <source>
        <dbReference type="SAM" id="Phobius"/>
    </source>
</evidence>
<keyword evidence="2" id="KW-1133">Transmembrane helix</keyword>
<feature type="coiled-coil region" evidence="1">
    <location>
        <begin position="287"/>
        <end position="314"/>
    </location>
</feature>
<protein>
    <submittedName>
        <fullName evidence="3">Uncharacterized protein</fullName>
    </submittedName>
</protein>
<organism evidence="3 4">
    <name type="scientific">Ampelomyces quisqualis</name>
    <name type="common">Powdery mildew agent</name>
    <dbReference type="NCBI Taxonomy" id="50730"/>
    <lineage>
        <taxon>Eukaryota</taxon>
        <taxon>Fungi</taxon>
        <taxon>Dikarya</taxon>
        <taxon>Ascomycota</taxon>
        <taxon>Pezizomycotina</taxon>
        <taxon>Dothideomycetes</taxon>
        <taxon>Pleosporomycetidae</taxon>
        <taxon>Pleosporales</taxon>
        <taxon>Pleosporineae</taxon>
        <taxon>Phaeosphaeriaceae</taxon>
        <taxon>Ampelomyces</taxon>
    </lineage>
</organism>
<dbReference type="Proteomes" id="UP000800096">
    <property type="component" value="Unassembled WGS sequence"/>
</dbReference>
<name>A0A6A5QGD1_AMPQU</name>
<dbReference type="OrthoDB" id="3799619at2759"/>
<keyword evidence="2" id="KW-0812">Transmembrane</keyword>
<gene>
    <name evidence="3" type="ORF">BDU57DRAFT_456500</name>
</gene>
<evidence type="ECO:0000313" key="4">
    <source>
        <dbReference type="Proteomes" id="UP000800096"/>
    </source>
</evidence>
<accession>A0A6A5QGD1</accession>
<dbReference type="AlphaFoldDB" id="A0A6A5QGD1"/>
<evidence type="ECO:0000313" key="3">
    <source>
        <dbReference type="EMBL" id="KAF1913880.1"/>
    </source>
</evidence>
<keyword evidence="1" id="KW-0175">Coiled coil</keyword>
<feature type="transmembrane region" description="Helical" evidence="2">
    <location>
        <begin position="168"/>
        <end position="193"/>
    </location>
</feature>
<keyword evidence="2" id="KW-0472">Membrane</keyword>